<evidence type="ECO:0000259" key="2">
    <source>
        <dbReference type="Pfam" id="PF13480"/>
    </source>
</evidence>
<gene>
    <name evidence="3" type="ORF">FF011L_24940</name>
</gene>
<evidence type="ECO:0000313" key="4">
    <source>
        <dbReference type="Proteomes" id="UP000320672"/>
    </source>
</evidence>
<dbReference type="RefSeq" id="WP_145351830.1">
    <property type="nucleotide sequence ID" value="NZ_CP036262.1"/>
</dbReference>
<dbReference type="Pfam" id="PF13480">
    <property type="entry name" value="Acetyltransf_6"/>
    <property type="match status" value="1"/>
</dbReference>
<organism evidence="3 4">
    <name type="scientific">Roseimaritima multifibrata</name>
    <dbReference type="NCBI Taxonomy" id="1930274"/>
    <lineage>
        <taxon>Bacteria</taxon>
        <taxon>Pseudomonadati</taxon>
        <taxon>Planctomycetota</taxon>
        <taxon>Planctomycetia</taxon>
        <taxon>Pirellulales</taxon>
        <taxon>Pirellulaceae</taxon>
        <taxon>Roseimaritima</taxon>
    </lineage>
</organism>
<dbReference type="InterPro" id="IPR038740">
    <property type="entry name" value="BioF2-like_GNAT_dom"/>
</dbReference>
<evidence type="ECO:0000256" key="1">
    <source>
        <dbReference type="SAM" id="MobiDB-lite"/>
    </source>
</evidence>
<feature type="compositionally biased region" description="Polar residues" evidence="1">
    <location>
        <begin position="395"/>
        <end position="404"/>
    </location>
</feature>
<name>A0A517MFQ6_9BACT</name>
<protein>
    <recommendedName>
        <fullName evidence="2">BioF2-like acetyltransferase domain-containing protein</fullName>
    </recommendedName>
</protein>
<dbReference type="InterPro" id="IPR016181">
    <property type="entry name" value="Acyl_CoA_acyltransferase"/>
</dbReference>
<dbReference type="Proteomes" id="UP000320672">
    <property type="component" value="Chromosome"/>
</dbReference>
<dbReference type="EMBL" id="CP036262">
    <property type="protein sequence ID" value="QDS93721.1"/>
    <property type="molecule type" value="Genomic_DNA"/>
</dbReference>
<dbReference type="Gene3D" id="3.40.630.30">
    <property type="match status" value="1"/>
</dbReference>
<feature type="domain" description="BioF2-like acetyltransferase" evidence="2">
    <location>
        <begin position="183"/>
        <end position="328"/>
    </location>
</feature>
<dbReference type="OrthoDB" id="9808976at2"/>
<evidence type="ECO:0000313" key="3">
    <source>
        <dbReference type="EMBL" id="QDS93721.1"/>
    </source>
</evidence>
<proteinExistence type="predicted"/>
<sequence length="404" mass="45583">MLTIERENDFALLDNSDQWDAISGGIPFRQSHWLRTWWNAFAEDLGPSAEPYLVTARDENQNLVAVLPLYRFRHRGRSVLSAIGQGAACTDFVSVLSSLDVDRLELGRQIGIGVGELSRSPADAWDRIDLDGMVEGDDAIGGLASGLQECRATVQAISRMSVWARSTDGLTWDEYTSQLSRTNRRKTRQRSLRVESTDDLAWKFPETEAEVVEATEMLIKIHQKRWTAVGQPGSFALPAMKRFIGDLTIELFRKNQLRMPILCRSGEPIAVELQIQAENRVLYNYSTGMDCNHEDIEPGHIMTMSSLRYAFENGLLAMNLMRGDEPYKARMRAEPQKLIRMFALAPARSTPIQRAAWQAAWDAKQWVRHQLGRPSVDQINLTGESTESDEKILPSDQSETANLN</sequence>
<keyword evidence="4" id="KW-1185">Reference proteome</keyword>
<dbReference type="KEGG" id="rml:FF011L_24940"/>
<dbReference type="AlphaFoldDB" id="A0A517MFQ6"/>
<dbReference type="SUPFAM" id="SSF55729">
    <property type="entry name" value="Acyl-CoA N-acyltransferases (Nat)"/>
    <property type="match status" value="1"/>
</dbReference>
<accession>A0A517MFQ6</accession>
<feature type="region of interest" description="Disordered" evidence="1">
    <location>
        <begin position="378"/>
        <end position="404"/>
    </location>
</feature>
<reference evidence="3 4" key="1">
    <citation type="submission" date="2019-02" db="EMBL/GenBank/DDBJ databases">
        <title>Deep-cultivation of Planctomycetes and their phenomic and genomic characterization uncovers novel biology.</title>
        <authorList>
            <person name="Wiegand S."/>
            <person name="Jogler M."/>
            <person name="Boedeker C."/>
            <person name="Pinto D."/>
            <person name="Vollmers J."/>
            <person name="Rivas-Marin E."/>
            <person name="Kohn T."/>
            <person name="Peeters S.H."/>
            <person name="Heuer A."/>
            <person name="Rast P."/>
            <person name="Oberbeckmann S."/>
            <person name="Bunk B."/>
            <person name="Jeske O."/>
            <person name="Meyerdierks A."/>
            <person name="Storesund J.E."/>
            <person name="Kallscheuer N."/>
            <person name="Luecker S."/>
            <person name="Lage O.M."/>
            <person name="Pohl T."/>
            <person name="Merkel B.J."/>
            <person name="Hornburger P."/>
            <person name="Mueller R.-W."/>
            <person name="Bruemmer F."/>
            <person name="Labrenz M."/>
            <person name="Spormann A.M."/>
            <person name="Op den Camp H."/>
            <person name="Overmann J."/>
            <person name="Amann R."/>
            <person name="Jetten M.S.M."/>
            <person name="Mascher T."/>
            <person name="Medema M.H."/>
            <person name="Devos D.P."/>
            <person name="Kaster A.-K."/>
            <person name="Ovreas L."/>
            <person name="Rohde M."/>
            <person name="Galperin M.Y."/>
            <person name="Jogler C."/>
        </authorList>
    </citation>
    <scope>NUCLEOTIDE SEQUENCE [LARGE SCALE GENOMIC DNA]</scope>
    <source>
        <strain evidence="3 4">FF011L</strain>
    </source>
</reference>